<dbReference type="EMBL" id="JAWDJX010000026">
    <property type="protein sequence ID" value="KAK3051390.1"/>
    <property type="molecule type" value="Genomic_DNA"/>
</dbReference>
<accession>A0AAJ0DJ93</accession>
<proteinExistence type="predicted"/>
<dbReference type="AlphaFoldDB" id="A0AAJ0DJ93"/>
<protein>
    <submittedName>
        <fullName evidence="1">Uncharacterized protein</fullName>
    </submittedName>
</protein>
<organism evidence="1 2">
    <name type="scientific">Extremus antarcticus</name>
    <dbReference type="NCBI Taxonomy" id="702011"/>
    <lineage>
        <taxon>Eukaryota</taxon>
        <taxon>Fungi</taxon>
        <taxon>Dikarya</taxon>
        <taxon>Ascomycota</taxon>
        <taxon>Pezizomycotina</taxon>
        <taxon>Dothideomycetes</taxon>
        <taxon>Dothideomycetidae</taxon>
        <taxon>Mycosphaerellales</taxon>
        <taxon>Extremaceae</taxon>
        <taxon>Extremus</taxon>
    </lineage>
</organism>
<comment type="caution">
    <text evidence="1">The sequence shown here is derived from an EMBL/GenBank/DDBJ whole genome shotgun (WGS) entry which is preliminary data.</text>
</comment>
<evidence type="ECO:0000313" key="1">
    <source>
        <dbReference type="EMBL" id="KAK3051390.1"/>
    </source>
</evidence>
<name>A0AAJ0DJ93_9PEZI</name>
<gene>
    <name evidence="1" type="ORF">LTR09_007413</name>
</gene>
<reference evidence="1" key="1">
    <citation type="submission" date="2023-04" db="EMBL/GenBank/DDBJ databases">
        <title>Black Yeasts Isolated from many extreme environments.</title>
        <authorList>
            <person name="Coleine C."/>
            <person name="Stajich J.E."/>
            <person name="Selbmann L."/>
        </authorList>
    </citation>
    <scope>NUCLEOTIDE SEQUENCE</scope>
    <source>
        <strain evidence="1">CCFEE 5312</strain>
    </source>
</reference>
<evidence type="ECO:0000313" key="2">
    <source>
        <dbReference type="Proteomes" id="UP001271007"/>
    </source>
</evidence>
<sequence>MYDFSRCGPYPDSSPGEVTINEDYYTQPGLLRTNKQLRKEGLGVYYSSHDFNIWVTNFKLGPQPNHWVWEYQHRKPFVNTYCFGWTPKAFGNLLEWLELYHAGVTVARPRENKGHPTPQDLNILHLTEAVFDLVDTLKDDEWGPKVVEALYSIAHVLAGIDLYIDTYHV</sequence>
<keyword evidence="2" id="KW-1185">Reference proteome</keyword>
<dbReference type="Proteomes" id="UP001271007">
    <property type="component" value="Unassembled WGS sequence"/>
</dbReference>